<evidence type="ECO:0000313" key="4">
    <source>
        <dbReference type="Proteomes" id="UP000266302"/>
    </source>
</evidence>
<dbReference type="Pfam" id="PF08937">
    <property type="entry name" value="ThsB_TIR"/>
    <property type="match status" value="1"/>
</dbReference>
<dbReference type="Gene3D" id="3.40.50.9200">
    <property type="entry name" value="Hypothetical protein MTH538"/>
    <property type="match status" value="1"/>
</dbReference>
<keyword evidence="4" id="KW-1185">Reference proteome</keyword>
<evidence type="ECO:0000313" key="3">
    <source>
        <dbReference type="EMBL" id="RIE00082.1"/>
    </source>
</evidence>
<dbReference type="AlphaFoldDB" id="A0A398CDZ5"/>
<feature type="region of interest" description="Disordered" evidence="1">
    <location>
        <begin position="135"/>
        <end position="156"/>
    </location>
</feature>
<dbReference type="OrthoDB" id="9811746at2"/>
<dbReference type="EMBL" id="QXJC01000001">
    <property type="protein sequence ID" value="RIE00082.1"/>
    <property type="molecule type" value="Genomic_DNA"/>
</dbReference>
<sequence length="156" mass="17564">MANSRNVFISHIHEDDHRLTPLKDLLNKAGMEVRDGSIHSDKPNNAKSPDYIKSEILKPRIEWASVLVVLISPDTKDSDWVSWEIECAERMGKRIVGVWDHGEAQCDMPPALDQYADAIVGWQGERVKDAIEGRINNREQSDGSPASPRSVPRYSC</sequence>
<protein>
    <submittedName>
        <fullName evidence="3">TIR domain-containing protein</fullName>
    </submittedName>
</protein>
<dbReference type="InterPro" id="IPR036490">
    <property type="entry name" value="ThsB_TIR-like_sf"/>
</dbReference>
<reference evidence="3 4" key="1">
    <citation type="submission" date="2018-09" db="EMBL/GenBank/DDBJ databases">
        <title>Draft genome of Simplicispira sp. NY-02.</title>
        <authorList>
            <person name="Im W.T."/>
        </authorList>
    </citation>
    <scope>NUCLEOTIDE SEQUENCE [LARGE SCALE GENOMIC DNA]</scope>
    <source>
        <strain evidence="3 4">NY-02</strain>
    </source>
</reference>
<feature type="domain" description="Thoeris protein ThsB TIR-like" evidence="2">
    <location>
        <begin position="8"/>
        <end position="104"/>
    </location>
</feature>
<evidence type="ECO:0000259" key="2">
    <source>
        <dbReference type="Pfam" id="PF08937"/>
    </source>
</evidence>
<dbReference type="InterPro" id="IPR015032">
    <property type="entry name" value="ThsB__TIR-like_domain"/>
</dbReference>
<comment type="caution">
    <text evidence="3">The sequence shown here is derived from an EMBL/GenBank/DDBJ whole genome shotgun (WGS) entry which is preliminary data.</text>
</comment>
<name>A0A398CDZ5_9BURK</name>
<organism evidence="3 4">
    <name type="scientific">Simplicispira hankyongi</name>
    <dbReference type="NCBI Taxonomy" id="2315688"/>
    <lineage>
        <taxon>Bacteria</taxon>
        <taxon>Pseudomonadati</taxon>
        <taxon>Pseudomonadota</taxon>
        <taxon>Betaproteobacteria</taxon>
        <taxon>Burkholderiales</taxon>
        <taxon>Comamonadaceae</taxon>
        <taxon>Simplicispira</taxon>
    </lineage>
</organism>
<accession>A0A398CDZ5</accession>
<gene>
    <name evidence="3" type="ORF">D3F03_02510</name>
</gene>
<evidence type="ECO:0000256" key="1">
    <source>
        <dbReference type="SAM" id="MobiDB-lite"/>
    </source>
</evidence>
<dbReference type="SUPFAM" id="SSF52206">
    <property type="entry name" value="Hypothetical protein MTH538"/>
    <property type="match status" value="1"/>
</dbReference>
<dbReference type="Proteomes" id="UP000266302">
    <property type="component" value="Unassembled WGS sequence"/>
</dbReference>
<proteinExistence type="predicted"/>